<dbReference type="PANTHER" id="PTHR22683:SF41">
    <property type="entry name" value="DNA TRANSLOCASE FTSK"/>
    <property type="match status" value="1"/>
</dbReference>
<keyword evidence="4" id="KW-0159">Chromosome partition</keyword>
<evidence type="ECO:0000256" key="8">
    <source>
        <dbReference type="SAM" id="MobiDB-lite"/>
    </source>
</evidence>
<keyword evidence="3 7" id="KW-0547">Nucleotide-binding</keyword>
<comment type="similarity">
    <text evidence="2">Belongs to the FtsK/SpoIIIE/SftA family.</text>
</comment>
<name>A0ABV9FDA4_9BACL</name>
<dbReference type="Gene3D" id="3.30.980.40">
    <property type="match status" value="1"/>
</dbReference>
<keyword evidence="12" id="KW-1185">Reference proteome</keyword>
<dbReference type="InterPro" id="IPR003593">
    <property type="entry name" value="AAA+_ATPase"/>
</dbReference>
<feature type="compositionally biased region" description="Low complexity" evidence="8">
    <location>
        <begin position="241"/>
        <end position="255"/>
    </location>
</feature>
<feature type="domain" description="FtsK" evidence="10">
    <location>
        <begin position="604"/>
        <end position="796"/>
    </location>
</feature>
<evidence type="ECO:0000256" key="3">
    <source>
        <dbReference type="ARBA" id="ARBA00022741"/>
    </source>
</evidence>
<feature type="binding site" evidence="7">
    <location>
        <begin position="621"/>
        <end position="628"/>
    </location>
    <ligand>
        <name>ATP</name>
        <dbReference type="ChEBI" id="CHEBI:30616"/>
    </ligand>
</feature>
<dbReference type="SUPFAM" id="SSF46785">
    <property type="entry name" value="Winged helix' DNA-binding domain"/>
    <property type="match status" value="1"/>
</dbReference>
<comment type="caution">
    <text evidence="11">The sequence shown here is derived from an EMBL/GenBank/DDBJ whole genome shotgun (WGS) entry which is preliminary data.</text>
</comment>
<dbReference type="InterPro" id="IPR036388">
    <property type="entry name" value="WH-like_DNA-bd_sf"/>
</dbReference>
<dbReference type="Pfam" id="PF01580">
    <property type="entry name" value="FtsK_SpoIIIE"/>
    <property type="match status" value="1"/>
</dbReference>
<dbReference type="PANTHER" id="PTHR22683">
    <property type="entry name" value="SPORULATION PROTEIN RELATED"/>
    <property type="match status" value="1"/>
</dbReference>
<reference evidence="12" key="1">
    <citation type="journal article" date="2019" name="Int. J. Syst. Evol. Microbiol.">
        <title>The Global Catalogue of Microorganisms (GCM) 10K type strain sequencing project: providing services to taxonomists for standard genome sequencing and annotation.</title>
        <authorList>
            <consortium name="The Broad Institute Genomics Platform"/>
            <consortium name="The Broad Institute Genome Sequencing Center for Infectious Disease"/>
            <person name="Wu L."/>
            <person name="Ma J."/>
        </authorList>
    </citation>
    <scope>NUCLEOTIDE SEQUENCE [LARGE SCALE GENOMIC DNA]</scope>
    <source>
        <strain evidence="12">CCUG 49571</strain>
    </source>
</reference>
<feature type="compositionally biased region" description="Low complexity" evidence="8">
    <location>
        <begin position="443"/>
        <end position="462"/>
    </location>
</feature>
<dbReference type="InterPro" id="IPR027417">
    <property type="entry name" value="P-loop_NTPase"/>
</dbReference>
<dbReference type="Proteomes" id="UP001596028">
    <property type="component" value="Unassembled WGS sequence"/>
</dbReference>
<keyword evidence="9" id="KW-0472">Membrane</keyword>
<feature type="region of interest" description="Disordered" evidence="8">
    <location>
        <begin position="315"/>
        <end position="383"/>
    </location>
</feature>
<evidence type="ECO:0000256" key="4">
    <source>
        <dbReference type="ARBA" id="ARBA00022829"/>
    </source>
</evidence>
<dbReference type="InterPro" id="IPR050206">
    <property type="entry name" value="FtsK/SpoIIIE/SftA"/>
</dbReference>
<feature type="region of interest" description="Disordered" evidence="8">
    <location>
        <begin position="425"/>
        <end position="489"/>
    </location>
</feature>
<evidence type="ECO:0000256" key="2">
    <source>
        <dbReference type="ARBA" id="ARBA00006474"/>
    </source>
</evidence>
<gene>
    <name evidence="11" type="ORF">ACFO3S_12200</name>
</gene>
<dbReference type="Pfam" id="PF17854">
    <property type="entry name" value="FtsK_alpha"/>
    <property type="match status" value="1"/>
</dbReference>
<dbReference type="PROSITE" id="PS50901">
    <property type="entry name" value="FTSK"/>
    <property type="match status" value="1"/>
</dbReference>
<dbReference type="InterPro" id="IPR041027">
    <property type="entry name" value="FtsK_alpha"/>
</dbReference>
<dbReference type="InterPro" id="IPR002543">
    <property type="entry name" value="FtsK_dom"/>
</dbReference>
<feature type="transmembrane region" description="Helical" evidence="9">
    <location>
        <begin position="90"/>
        <end position="109"/>
    </location>
</feature>
<dbReference type="Gene3D" id="3.40.50.300">
    <property type="entry name" value="P-loop containing nucleotide triphosphate hydrolases"/>
    <property type="match status" value="1"/>
</dbReference>
<feature type="transmembrane region" description="Helical" evidence="9">
    <location>
        <begin position="21"/>
        <end position="41"/>
    </location>
</feature>
<dbReference type="SMART" id="SM00382">
    <property type="entry name" value="AAA"/>
    <property type="match status" value="1"/>
</dbReference>
<dbReference type="SMART" id="SM00843">
    <property type="entry name" value="Ftsk_gamma"/>
    <property type="match status" value="1"/>
</dbReference>
<evidence type="ECO:0000256" key="6">
    <source>
        <dbReference type="ARBA" id="ARBA00023125"/>
    </source>
</evidence>
<evidence type="ECO:0000313" key="11">
    <source>
        <dbReference type="EMBL" id="MFC4599003.1"/>
    </source>
</evidence>
<accession>A0ABV9FDA4</accession>
<comment type="subcellular location">
    <subcellularLocation>
        <location evidence="1">Membrane</location>
        <topology evidence="1">Multi-pass membrane protein</topology>
    </subcellularLocation>
</comment>
<evidence type="ECO:0000256" key="5">
    <source>
        <dbReference type="ARBA" id="ARBA00022840"/>
    </source>
</evidence>
<evidence type="ECO:0000256" key="1">
    <source>
        <dbReference type="ARBA" id="ARBA00004141"/>
    </source>
</evidence>
<dbReference type="Gene3D" id="1.10.10.10">
    <property type="entry name" value="Winged helix-like DNA-binding domain superfamily/Winged helix DNA-binding domain"/>
    <property type="match status" value="1"/>
</dbReference>
<evidence type="ECO:0000313" key="12">
    <source>
        <dbReference type="Proteomes" id="UP001596028"/>
    </source>
</evidence>
<proteinExistence type="inferred from homology"/>
<evidence type="ECO:0000256" key="9">
    <source>
        <dbReference type="SAM" id="Phobius"/>
    </source>
</evidence>
<feature type="transmembrane region" description="Helical" evidence="9">
    <location>
        <begin position="164"/>
        <end position="189"/>
    </location>
</feature>
<dbReference type="EMBL" id="JBHSEP010000007">
    <property type="protein sequence ID" value="MFC4599003.1"/>
    <property type="molecule type" value="Genomic_DNA"/>
</dbReference>
<organism evidence="11 12">
    <name type="scientific">Cohnella hongkongensis</name>
    <dbReference type="NCBI Taxonomy" id="178337"/>
    <lineage>
        <taxon>Bacteria</taxon>
        <taxon>Bacillati</taxon>
        <taxon>Bacillota</taxon>
        <taxon>Bacilli</taxon>
        <taxon>Bacillales</taxon>
        <taxon>Paenibacillaceae</taxon>
        <taxon>Cohnella</taxon>
    </lineage>
</organism>
<protein>
    <submittedName>
        <fullName evidence="11">DNA translocase FtsK</fullName>
    </submittedName>
</protein>
<evidence type="ECO:0000259" key="10">
    <source>
        <dbReference type="PROSITE" id="PS50901"/>
    </source>
</evidence>
<keyword evidence="6" id="KW-0238">DNA-binding</keyword>
<dbReference type="Pfam" id="PF09397">
    <property type="entry name" value="FtsK_gamma"/>
    <property type="match status" value="1"/>
</dbReference>
<feature type="compositionally biased region" description="Acidic residues" evidence="8">
    <location>
        <begin position="425"/>
        <end position="435"/>
    </location>
</feature>
<feature type="transmembrane region" description="Helical" evidence="9">
    <location>
        <begin position="61"/>
        <end position="78"/>
    </location>
</feature>
<keyword evidence="9" id="KW-0812">Transmembrane</keyword>
<feature type="region of interest" description="Disordered" evidence="8">
    <location>
        <begin position="236"/>
        <end position="262"/>
    </location>
</feature>
<keyword evidence="9" id="KW-1133">Transmembrane helix</keyword>
<dbReference type="SUPFAM" id="SSF52540">
    <property type="entry name" value="P-loop containing nucleoside triphosphate hydrolases"/>
    <property type="match status" value="1"/>
</dbReference>
<keyword evidence="5 7" id="KW-0067">ATP-binding</keyword>
<dbReference type="InterPro" id="IPR018541">
    <property type="entry name" value="Ftsk_gamma"/>
</dbReference>
<sequence length="941" mass="102004">MLNREVAKLAKRKKKRPSFAASLKYEIYGIVLITLSVIAISGEAAVGRSLSKLFGFILGKHYYLLALAGIWFGLYVMVKRAWPRGWTARRSGFVLVSLIMTLWSAMASIDNSLGTLDAITPSGIVNQTMNQLRELLWQAPALNDIKVFNADVGGGMVGALQYSVLYWLFGYYGAKFVLIIEIAIAFMLVTNRSYVEIGRSVRLFLARAMPLVAARFSSGRKLLSIKAVPVRGPGRRGRGGAAAAVEASAPEPAVADDGMEEPSLIPTPRKTPLFFQLFHGKSEKEYDASQEEYWAEEEPIPFARKETPGRATIKIRTGVRRDEGIPANEPSFSSAEAETDPAEEARMEEPSDMPRFTDFTAHYPDIDPDGEEDDGHSPLSGSYADEDAVEEMESYTFPGAAADLPSENAAADAAESRADIADDGIDEGLDEENDEALPVRGESTGSASSASADSRMAAAPVKKAPKPYRLPSVSLLDKPSGGGKSGNPSDYMNTARKLEATLESFGVRAKVLDVARGPAVTRYELQPDTGVKVSRIVSLTDDIALALAAKDIRMEAPIPGKSAIGIEVPNNEVSVVTLREVLETQPFQESPAKLTIAFGRDISGQPIVGNLARMPHLLVAGATGSGKSVCINGIITSLLYKAKPEEVKFLMIDPKMVELNVYNGIPHLLAPVVTDPRRASLALKKIVVEMEKRYEKFSKSGTRNIEGYNALMMSGNNPDAVLPYIVVIVDELADLMMVAAGDVEDAICRLAQMARASGIHLIIATQRPSVDVITGVIKANIPSRIAFGVSSQVDSRTILDMVGAEKLLGRGDMLFLPMGASKPIRVQGAFLSDNEVEAVVGYCRGQAEAEYNEELVPEVDESAGEDSDEIVDELFDQAVQIVLEAKQASVSLLQRRMRIGYTRAARLIDTMEAKGVVGPYEGSKPREVLMTMEQYQQRIPS</sequence>
<dbReference type="InterPro" id="IPR036390">
    <property type="entry name" value="WH_DNA-bd_sf"/>
</dbReference>
<evidence type="ECO:0000256" key="7">
    <source>
        <dbReference type="PROSITE-ProRule" id="PRU00289"/>
    </source>
</evidence>